<dbReference type="CDD" id="cd11572">
    <property type="entry name" value="RlmI_M_like"/>
    <property type="match status" value="1"/>
</dbReference>
<organism evidence="10 11">
    <name type="scientific">Durusdinium trenchii</name>
    <dbReference type="NCBI Taxonomy" id="1381693"/>
    <lineage>
        <taxon>Eukaryota</taxon>
        <taxon>Sar</taxon>
        <taxon>Alveolata</taxon>
        <taxon>Dinophyceae</taxon>
        <taxon>Suessiales</taxon>
        <taxon>Symbiodiniaceae</taxon>
        <taxon>Durusdinium</taxon>
    </lineage>
</organism>
<dbReference type="PANTHER" id="PTHR42873:SF1">
    <property type="entry name" value="S-ADENOSYLMETHIONINE-DEPENDENT METHYLTRANSFERASE DOMAIN-CONTAINING PROTEIN"/>
    <property type="match status" value="1"/>
</dbReference>
<dbReference type="SUPFAM" id="SSF53335">
    <property type="entry name" value="S-adenosyl-L-methionine-dependent methyltransferases"/>
    <property type="match status" value="1"/>
</dbReference>
<evidence type="ECO:0000256" key="7">
    <source>
        <dbReference type="SAM" id="MobiDB-lite"/>
    </source>
</evidence>
<dbReference type="Pfam" id="PF10672">
    <property type="entry name" value="Methyltrans_SAM"/>
    <property type="match status" value="1"/>
</dbReference>
<dbReference type="PANTHER" id="PTHR42873">
    <property type="entry name" value="RIBOSOMAL RNA LARGE SUBUNIT METHYLTRANSFERASE"/>
    <property type="match status" value="1"/>
</dbReference>
<reference evidence="10 11" key="1">
    <citation type="submission" date="2024-02" db="EMBL/GenBank/DDBJ databases">
        <authorList>
            <person name="Chen Y."/>
            <person name="Shah S."/>
            <person name="Dougan E. K."/>
            <person name="Thang M."/>
            <person name="Chan C."/>
        </authorList>
    </citation>
    <scope>NUCLEOTIDE SEQUENCE [LARGE SCALE GENOMIC DNA]</scope>
</reference>
<dbReference type="EMBL" id="CAXAMN010001270">
    <property type="protein sequence ID" value="CAK8993535.1"/>
    <property type="molecule type" value="Genomic_DNA"/>
</dbReference>
<dbReference type="InterPro" id="IPR019614">
    <property type="entry name" value="SAM-dep_methyl-trfase"/>
</dbReference>
<dbReference type="SUPFAM" id="SSF88697">
    <property type="entry name" value="PUA domain-like"/>
    <property type="match status" value="1"/>
</dbReference>
<dbReference type="Pfam" id="PF17785">
    <property type="entry name" value="PUA_3"/>
    <property type="match status" value="1"/>
</dbReference>
<comment type="similarity">
    <text evidence="6">Belongs to the methyltransferase superfamily. RlmI family.</text>
</comment>
<evidence type="ECO:0000256" key="1">
    <source>
        <dbReference type="ARBA" id="ARBA00004496"/>
    </source>
</evidence>
<keyword evidence="2" id="KW-0963">Cytoplasm</keyword>
<keyword evidence="4" id="KW-0808">Transferase</keyword>
<dbReference type="CDD" id="cd21153">
    <property type="entry name" value="PUA_RlmI"/>
    <property type="match status" value="1"/>
</dbReference>
<name>A0ABP0HTI9_9DINO</name>
<accession>A0ABP0HTI9</accession>
<dbReference type="PROSITE" id="PS50890">
    <property type="entry name" value="PUA"/>
    <property type="match status" value="1"/>
</dbReference>
<feature type="region of interest" description="Disordered" evidence="7">
    <location>
        <begin position="22"/>
        <end position="47"/>
    </location>
</feature>
<keyword evidence="11" id="KW-1185">Reference proteome</keyword>
<dbReference type="CDD" id="cd02440">
    <property type="entry name" value="AdoMet_MTases"/>
    <property type="match status" value="1"/>
</dbReference>
<proteinExistence type="inferred from homology"/>
<sequence length="715" mass="78531">MSRIPKPRRKVQQWVITGLSERAPVQGGYQKHGPPGGEALNKREKNELQKLRAQARREGRNPDLVMLPPPKLRRAPKLREPDAILLGPALPTMALPPAEIMDAAQLGRACNAVARGDGAVTLLPGLAHRARELVLELAPRDLTKVLKAFSRQRYEDADLGALLLRQALTRLAYFDAQDLVVLLSSLVRTELKEELMPVAEELRERCPELRGATVLSSACSAAAWLPEPDLRTHRTHPDAVGPMRWRTPLGQVRRLWTPGTGYRPRGDDPHRRPHVRLREGAEAKVQRGHPWVLQNAIQQPEDLEHRPHCLVNVEASDGEVLGVALYNRNSSIALRILSRTAYVRVDAGFFAQRLSAALQYRERLFAEPFYRLAHGEADHLPGLVIDRYDDHLCIQPFSGLDELLWPIADALDEVLKPKVVIIRQDTPGRRREKAALKREVLKGSYQGPSELREHGASFAVDLLSGQKTGWYYDQRENRLMLANLVRGSLPRVLDVYSYVGGFGVLLAHYGAASVLCVDSSEAALELLRRSAAMNAVQSCVRSIRADAMDFLQEKSRQKAAGEDLEDSEFDLVILDPPNLGVDRLTASKALRHYEKLVTAAASLCAPGGMLFVASCTFSIGRPDVCAQPLRARAHGSLPPVLGMAPARLSPGEQRRAGRGSSGPPDAPGVSVPPRAASASLLMPKRGSVHRGVRGRSTWGEPGASGGNSEKPPKTT</sequence>
<dbReference type="InterPro" id="IPR015947">
    <property type="entry name" value="PUA-like_sf"/>
</dbReference>
<dbReference type="InterPro" id="IPR029063">
    <property type="entry name" value="SAM-dependent_MTases_sf"/>
</dbReference>
<evidence type="ECO:0000256" key="5">
    <source>
        <dbReference type="ARBA" id="ARBA00022691"/>
    </source>
</evidence>
<evidence type="ECO:0000313" key="10">
    <source>
        <dbReference type="EMBL" id="CAK8993535.1"/>
    </source>
</evidence>
<feature type="domain" description="RlmI-like PUA" evidence="9">
    <location>
        <begin position="275"/>
        <end position="339"/>
    </location>
</feature>
<dbReference type="Proteomes" id="UP001642484">
    <property type="component" value="Unassembled WGS sequence"/>
</dbReference>
<evidence type="ECO:0000256" key="4">
    <source>
        <dbReference type="ARBA" id="ARBA00022679"/>
    </source>
</evidence>
<comment type="caution">
    <text evidence="10">The sequence shown here is derived from an EMBL/GenBank/DDBJ whole genome shotgun (WGS) entry which is preliminary data.</text>
</comment>
<feature type="domain" description="S-adenosylmethionine-dependent methyltransferase" evidence="8">
    <location>
        <begin position="439"/>
        <end position="623"/>
    </location>
</feature>
<dbReference type="Gene3D" id="3.30.750.80">
    <property type="entry name" value="RNA methyltransferase domain (HRMD) like"/>
    <property type="match status" value="1"/>
</dbReference>
<dbReference type="Gene3D" id="2.30.130.10">
    <property type="entry name" value="PUA domain"/>
    <property type="match status" value="1"/>
</dbReference>
<dbReference type="InterPro" id="IPR041532">
    <property type="entry name" value="RlmI-like_PUA"/>
</dbReference>
<evidence type="ECO:0000259" key="9">
    <source>
        <dbReference type="Pfam" id="PF17785"/>
    </source>
</evidence>
<evidence type="ECO:0000313" key="11">
    <source>
        <dbReference type="Proteomes" id="UP001642484"/>
    </source>
</evidence>
<feature type="region of interest" description="Disordered" evidence="7">
    <location>
        <begin position="635"/>
        <end position="715"/>
    </location>
</feature>
<dbReference type="InterPro" id="IPR036974">
    <property type="entry name" value="PUA_sf"/>
</dbReference>
<evidence type="ECO:0000256" key="3">
    <source>
        <dbReference type="ARBA" id="ARBA00022603"/>
    </source>
</evidence>
<comment type="subcellular location">
    <subcellularLocation>
        <location evidence="1">Cytoplasm</location>
    </subcellularLocation>
</comment>
<keyword evidence="3" id="KW-0489">Methyltransferase</keyword>
<evidence type="ECO:0000256" key="6">
    <source>
        <dbReference type="ARBA" id="ARBA00038091"/>
    </source>
</evidence>
<evidence type="ECO:0000259" key="8">
    <source>
        <dbReference type="Pfam" id="PF10672"/>
    </source>
</evidence>
<evidence type="ECO:0000256" key="2">
    <source>
        <dbReference type="ARBA" id="ARBA00022490"/>
    </source>
</evidence>
<protein>
    <submittedName>
        <fullName evidence="10">Uncharacterized protein</fullName>
    </submittedName>
</protein>
<gene>
    <name evidence="10" type="ORF">CCMP2556_LOCUS3285</name>
</gene>
<keyword evidence="5" id="KW-0949">S-adenosyl-L-methionine</keyword>
<dbReference type="Gene3D" id="3.40.50.150">
    <property type="entry name" value="Vaccinia Virus protein VP39"/>
    <property type="match status" value="1"/>
</dbReference>